<dbReference type="Proteomes" id="UP000076871">
    <property type="component" value="Unassembled WGS sequence"/>
</dbReference>
<keyword evidence="1" id="KW-0472">Membrane</keyword>
<keyword evidence="3" id="KW-1185">Reference proteome</keyword>
<dbReference type="AlphaFoldDB" id="A0A165EJ49"/>
<protein>
    <submittedName>
        <fullName evidence="2">Uncharacterized protein</fullName>
    </submittedName>
</protein>
<evidence type="ECO:0000256" key="1">
    <source>
        <dbReference type="SAM" id="Phobius"/>
    </source>
</evidence>
<keyword evidence="1" id="KW-0812">Transmembrane</keyword>
<feature type="transmembrane region" description="Helical" evidence="1">
    <location>
        <begin position="65"/>
        <end position="88"/>
    </location>
</feature>
<evidence type="ECO:0000313" key="3">
    <source>
        <dbReference type="Proteomes" id="UP000076871"/>
    </source>
</evidence>
<dbReference type="OrthoDB" id="999962at2759"/>
<dbReference type="RefSeq" id="XP_040764898.1">
    <property type="nucleotide sequence ID" value="XM_040912467.1"/>
</dbReference>
<sequence length="110" mass="12405">MFYLHFLSVPMPYLIRKDIASQFEVIYSGPKLELSLPVLLLKTNVTSYLTSTFDFWDASMSPGTLAITTAYIALFLATITQLFCVSGVRQLSARISLLTVTLAWDVYRRA</sequence>
<dbReference type="EMBL" id="KV427620">
    <property type="protein sequence ID" value="KZT07158.1"/>
    <property type="molecule type" value="Genomic_DNA"/>
</dbReference>
<proteinExistence type="predicted"/>
<name>A0A165EJ49_9APHY</name>
<keyword evidence="1" id="KW-1133">Transmembrane helix</keyword>
<evidence type="ECO:0000313" key="2">
    <source>
        <dbReference type="EMBL" id="KZT07158.1"/>
    </source>
</evidence>
<gene>
    <name evidence="2" type="ORF">LAESUDRAFT_758588</name>
</gene>
<reference evidence="2 3" key="1">
    <citation type="journal article" date="2016" name="Mol. Biol. Evol.">
        <title>Comparative Genomics of Early-Diverging Mushroom-Forming Fungi Provides Insights into the Origins of Lignocellulose Decay Capabilities.</title>
        <authorList>
            <person name="Nagy L.G."/>
            <person name="Riley R."/>
            <person name="Tritt A."/>
            <person name="Adam C."/>
            <person name="Daum C."/>
            <person name="Floudas D."/>
            <person name="Sun H."/>
            <person name="Yadav J.S."/>
            <person name="Pangilinan J."/>
            <person name="Larsson K.H."/>
            <person name="Matsuura K."/>
            <person name="Barry K."/>
            <person name="Labutti K."/>
            <person name="Kuo R."/>
            <person name="Ohm R.A."/>
            <person name="Bhattacharya S.S."/>
            <person name="Shirouzu T."/>
            <person name="Yoshinaga Y."/>
            <person name="Martin F.M."/>
            <person name="Grigoriev I.V."/>
            <person name="Hibbett D.S."/>
        </authorList>
    </citation>
    <scope>NUCLEOTIDE SEQUENCE [LARGE SCALE GENOMIC DNA]</scope>
    <source>
        <strain evidence="2 3">93-53</strain>
    </source>
</reference>
<dbReference type="GeneID" id="63829495"/>
<accession>A0A165EJ49</accession>
<dbReference type="InParanoid" id="A0A165EJ49"/>
<organism evidence="2 3">
    <name type="scientific">Laetiporus sulphureus 93-53</name>
    <dbReference type="NCBI Taxonomy" id="1314785"/>
    <lineage>
        <taxon>Eukaryota</taxon>
        <taxon>Fungi</taxon>
        <taxon>Dikarya</taxon>
        <taxon>Basidiomycota</taxon>
        <taxon>Agaricomycotina</taxon>
        <taxon>Agaricomycetes</taxon>
        <taxon>Polyporales</taxon>
        <taxon>Laetiporus</taxon>
    </lineage>
</organism>